<gene>
    <name evidence="1" type="ORF">J8A68_003117</name>
</gene>
<dbReference type="AlphaFoldDB" id="A0A8J5QJZ6"/>
<dbReference type="RefSeq" id="XP_049263601.1">
    <property type="nucleotide sequence ID" value="XM_049406939.1"/>
</dbReference>
<name>A0A8J5QJZ6_9ASCO</name>
<organism evidence="1 2">
    <name type="scientific">[Candida] subhashii</name>
    <dbReference type="NCBI Taxonomy" id="561895"/>
    <lineage>
        <taxon>Eukaryota</taxon>
        <taxon>Fungi</taxon>
        <taxon>Dikarya</taxon>
        <taxon>Ascomycota</taxon>
        <taxon>Saccharomycotina</taxon>
        <taxon>Pichiomycetes</taxon>
        <taxon>Debaryomycetaceae</taxon>
        <taxon>Spathaspora</taxon>
    </lineage>
</organism>
<evidence type="ECO:0000313" key="1">
    <source>
        <dbReference type="EMBL" id="KAG7663369.1"/>
    </source>
</evidence>
<proteinExistence type="predicted"/>
<dbReference type="EMBL" id="JAGSYN010000139">
    <property type="protein sequence ID" value="KAG7663369.1"/>
    <property type="molecule type" value="Genomic_DNA"/>
</dbReference>
<keyword evidence="2" id="KW-1185">Reference proteome</keyword>
<comment type="caution">
    <text evidence="1">The sequence shown here is derived from an EMBL/GenBank/DDBJ whole genome shotgun (WGS) entry which is preliminary data.</text>
</comment>
<evidence type="ECO:0000313" key="2">
    <source>
        <dbReference type="Proteomes" id="UP000694255"/>
    </source>
</evidence>
<protein>
    <submittedName>
        <fullName evidence="1">Uncharacterized protein</fullName>
    </submittedName>
</protein>
<sequence>MLQQLQSPFSYSLPKAQACAQEQLSPPIFSDRQSYNTTLLDTPSTPYPIRKKQRTSSGISEKLSLMQFKLSMLDDSLVKNEVLQLVQDLIDNEQESMLPQRSFEEMIINTPPPSLEQHQEIRTPLSSNYQYVDCFQTPKERIIDWERNCPQAPKQPNFVDFQENDAIDFEQLMFDWESI</sequence>
<dbReference type="GeneID" id="73469918"/>
<accession>A0A8J5QJZ6</accession>
<dbReference type="Proteomes" id="UP000694255">
    <property type="component" value="Unassembled WGS sequence"/>
</dbReference>
<dbReference type="OrthoDB" id="4023344at2759"/>
<reference evidence="1 2" key="1">
    <citation type="journal article" date="2021" name="DNA Res.">
        <title>Genome analysis of Candida subhashii reveals its hybrid nature and dual mitochondrial genome conformations.</title>
        <authorList>
            <person name="Mixao V."/>
            <person name="Hegedusova E."/>
            <person name="Saus E."/>
            <person name="Pryszcz L.P."/>
            <person name="Cillingova A."/>
            <person name="Nosek J."/>
            <person name="Gabaldon T."/>
        </authorList>
    </citation>
    <scope>NUCLEOTIDE SEQUENCE [LARGE SCALE GENOMIC DNA]</scope>
    <source>
        <strain evidence="1 2">CBS 10753</strain>
    </source>
</reference>